<dbReference type="AlphaFoldDB" id="A0A9P4JN90"/>
<reference evidence="2" key="1">
    <citation type="journal article" date="2020" name="Stud. Mycol.">
        <title>101 Dothideomycetes genomes: a test case for predicting lifestyles and emergence of pathogens.</title>
        <authorList>
            <person name="Haridas S."/>
            <person name="Albert R."/>
            <person name="Binder M."/>
            <person name="Bloem J."/>
            <person name="Labutti K."/>
            <person name="Salamov A."/>
            <person name="Andreopoulos B."/>
            <person name="Baker S."/>
            <person name="Barry K."/>
            <person name="Bills G."/>
            <person name="Bluhm B."/>
            <person name="Cannon C."/>
            <person name="Castanera R."/>
            <person name="Culley D."/>
            <person name="Daum C."/>
            <person name="Ezra D."/>
            <person name="Gonzalez J."/>
            <person name="Henrissat B."/>
            <person name="Kuo A."/>
            <person name="Liang C."/>
            <person name="Lipzen A."/>
            <person name="Lutzoni F."/>
            <person name="Magnuson J."/>
            <person name="Mondo S."/>
            <person name="Nolan M."/>
            <person name="Ohm R."/>
            <person name="Pangilinan J."/>
            <person name="Park H.-J."/>
            <person name="Ramirez L."/>
            <person name="Alfaro M."/>
            <person name="Sun H."/>
            <person name="Tritt A."/>
            <person name="Yoshinaga Y."/>
            <person name="Zwiers L.-H."/>
            <person name="Turgeon B."/>
            <person name="Goodwin S."/>
            <person name="Spatafora J."/>
            <person name="Crous P."/>
            <person name="Grigoriev I."/>
        </authorList>
    </citation>
    <scope>NUCLEOTIDE SEQUENCE</scope>
    <source>
        <strain evidence="2">ATCC 74209</strain>
    </source>
</reference>
<accession>A0A9P4JN90</accession>
<feature type="region of interest" description="Disordered" evidence="1">
    <location>
        <begin position="207"/>
        <end position="234"/>
    </location>
</feature>
<comment type="caution">
    <text evidence="2">The sequence shown here is derived from an EMBL/GenBank/DDBJ whole genome shotgun (WGS) entry which is preliminary data.</text>
</comment>
<evidence type="ECO:0000313" key="2">
    <source>
        <dbReference type="EMBL" id="KAF2202200.1"/>
    </source>
</evidence>
<proteinExistence type="predicted"/>
<dbReference type="Proteomes" id="UP000799536">
    <property type="component" value="Unassembled WGS sequence"/>
</dbReference>
<evidence type="ECO:0000313" key="3">
    <source>
        <dbReference type="Proteomes" id="UP000799536"/>
    </source>
</evidence>
<feature type="region of interest" description="Disordered" evidence="1">
    <location>
        <begin position="71"/>
        <end position="106"/>
    </location>
</feature>
<name>A0A9P4JN90_9PLEO</name>
<dbReference type="EMBL" id="ML993945">
    <property type="protein sequence ID" value="KAF2202200.1"/>
    <property type="molecule type" value="Genomic_DNA"/>
</dbReference>
<organism evidence="2 3">
    <name type="scientific">Delitschia confertaspora ATCC 74209</name>
    <dbReference type="NCBI Taxonomy" id="1513339"/>
    <lineage>
        <taxon>Eukaryota</taxon>
        <taxon>Fungi</taxon>
        <taxon>Dikarya</taxon>
        <taxon>Ascomycota</taxon>
        <taxon>Pezizomycotina</taxon>
        <taxon>Dothideomycetes</taxon>
        <taxon>Pleosporomycetidae</taxon>
        <taxon>Pleosporales</taxon>
        <taxon>Delitschiaceae</taxon>
        <taxon>Delitschia</taxon>
    </lineage>
</organism>
<feature type="region of interest" description="Disordered" evidence="1">
    <location>
        <begin position="141"/>
        <end position="169"/>
    </location>
</feature>
<evidence type="ECO:0000256" key="1">
    <source>
        <dbReference type="SAM" id="MobiDB-lite"/>
    </source>
</evidence>
<sequence>MCTTRISRCPRCSFALSITYPLCTFARSHAFTAHTCPLTWPRMKRKTTLNQMCARCHEAMIQELDQIWEGRRGGKDEDDESTDAESNWEPSCELEGSSFKEEERAMKRKDKGRKVLHWEMRGCCSKPCGFEDDGLANKINWTSSSEGEGEAKGGVIGEKEDETYDDGSNRSFDKEKLQLKGKIKCAKTLDRKMEMCLAEKTGNDFKAPTTIKSRGRSESLRIPGRGRVAKKQRV</sequence>
<gene>
    <name evidence="2" type="ORF">GQ43DRAFT_480063</name>
</gene>
<protein>
    <submittedName>
        <fullName evidence="2">Uncharacterized protein</fullName>
    </submittedName>
</protein>
<keyword evidence="3" id="KW-1185">Reference proteome</keyword>